<proteinExistence type="predicted"/>
<dbReference type="Proteomes" id="UP000757435">
    <property type="component" value="Unassembled WGS sequence"/>
</dbReference>
<reference evidence="2" key="2">
    <citation type="journal article" date="2022" name="Microbiol. Resour. Announc.">
        <title>Metagenome Sequencing to Explore Phylogenomics of Terrestrial Cyanobacteria.</title>
        <authorList>
            <person name="Ward R.D."/>
            <person name="Stajich J.E."/>
            <person name="Johansen J.R."/>
            <person name="Huntemann M."/>
            <person name="Clum A."/>
            <person name="Foster B."/>
            <person name="Foster B."/>
            <person name="Roux S."/>
            <person name="Palaniappan K."/>
            <person name="Varghese N."/>
            <person name="Mukherjee S."/>
            <person name="Reddy T.B.K."/>
            <person name="Daum C."/>
            <person name="Copeland A."/>
            <person name="Chen I.A."/>
            <person name="Ivanova N.N."/>
            <person name="Kyrpides N.C."/>
            <person name="Shapiro N."/>
            <person name="Eloe-Fadrosh E.A."/>
            <person name="Pietrasiak N."/>
        </authorList>
    </citation>
    <scope>NUCLEOTIDE SEQUENCE</scope>
    <source>
        <strain evidence="2">UHER 2000/2452</strain>
    </source>
</reference>
<dbReference type="AlphaFoldDB" id="A0A951UN81"/>
<accession>A0A951UN81</accession>
<evidence type="ECO:0000313" key="3">
    <source>
        <dbReference type="Proteomes" id="UP000757435"/>
    </source>
</evidence>
<name>A0A951UN81_9CYAN</name>
<evidence type="ECO:0000313" key="2">
    <source>
        <dbReference type="EMBL" id="MBW4659569.1"/>
    </source>
</evidence>
<reference evidence="2" key="1">
    <citation type="submission" date="2021-05" db="EMBL/GenBank/DDBJ databases">
        <authorList>
            <person name="Pietrasiak N."/>
            <person name="Ward R."/>
            <person name="Stajich J.E."/>
            <person name="Kurbessoian T."/>
        </authorList>
    </citation>
    <scope>NUCLEOTIDE SEQUENCE</scope>
    <source>
        <strain evidence="2">UHER 2000/2452</strain>
    </source>
</reference>
<evidence type="ECO:0000256" key="1">
    <source>
        <dbReference type="SAM" id="MobiDB-lite"/>
    </source>
</evidence>
<organism evidence="2 3">
    <name type="scientific">Drouetiella hepatica Uher 2000/2452</name>
    <dbReference type="NCBI Taxonomy" id="904376"/>
    <lineage>
        <taxon>Bacteria</taxon>
        <taxon>Bacillati</taxon>
        <taxon>Cyanobacteriota</taxon>
        <taxon>Cyanophyceae</taxon>
        <taxon>Oculatellales</taxon>
        <taxon>Oculatellaceae</taxon>
        <taxon>Drouetiella</taxon>
    </lineage>
</organism>
<gene>
    <name evidence="2" type="ORF">KME15_12915</name>
</gene>
<dbReference type="EMBL" id="JAHHHD010000012">
    <property type="protein sequence ID" value="MBW4659569.1"/>
    <property type="molecule type" value="Genomic_DNA"/>
</dbReference>
<comment type="caution">
    <text evidence="2">The sequence shown here is derived from an EMBL/GenBank/DDBJ whole genome shotgun (WGS) entry which is preliminary data.</text>
</comment>
<protein>
    <submittedName>
        <fullName evidence="2">Uncharacterized protein</fullName>
    </submittedName>
</protein>
<feature type="region of interest" description="Disordered" evidence="1">
    <location>
        <begin position="1"/>
        <end position="22"/>
    </location>
</feature>
<sequence length="89" mass="10207">MTDFENPQGLENLPPPGDESPIAAVLDHLSRSEKRSNQMILIGAPAWVKKIIHLMHVARITEVRDWSRLMPTRNPDEVISLMQRPRVEE</sequence>